<organism evidence="1">
    <name type="scientific">Timema tahoe</name>
    <dbReference type="NCBI Taxonomy" id="61484"/>
    <lineage>
        <taxon>Eukaryota</taxon>
        <taxon>Metazoa</taxon>
        <taxon>Ecdysozoa</taxon>
        <taxon>Arthropoda</taxon>
        <taxon>Hexapoda</taxon>
        <taxon>Insecta</taxon>
        <taxon>Pterygota</taxon>
        <taxon>Neoptera</taxon>
        <taxon>Polyneoptera</taxon>
        <taxon>Phasmatodea</taxon>
        <taxon>Timematodea</taxon>
        <taxon>Timematoidea</taxon>
        <taxon>Timematidae</taxon>
        <taxon>Timema</taxon>
    </lineage>
</organism>
<dbReference type="AlphaFoldDB" id="A0A7R9NUW5"/>
<dbReference type="Gene3D" id="3.40.50.1820">
    <property type="entry name" value="alpha/beta hydrolase"/>
    <property type="match status" value="1"/>
</dbReference>
<sequence>MGETLDDYVISLVNFEVHQDACWNEEVVCSALDQIEKEEYNRVKCLNGLEKKSYNVVLSEEASNVSNVIVLDDVCSHGRSKDYFVESITSPITFNATLCYSWNDYIKGRCKDNPTVAMGAYTPTSAEQQSKDLYSIHGGNYSLKGLRSAQLEWGVEACHMLDQSVKRSCHSNRCTLPDFLTVTEYACIVVTRKLLLCGNYAHQHNHHVDPKAV</sequence>
<reference evidence="1" key="1">
    <citation type="submission" date="2020-11" db="EMBL/GenBank/DDBJ databases">
        <authorList>
            <person name="Tran Van P."/>
        </authorList>
    </citation>
    <scope>NUCLEOTIDE SEQUENCE</scope>
</reference>
<dbReference type="SUPFAM" id="SSF53474">
    <property type="entry name" value="alpha/beta-Hydrolases"/>
    <property type="match status" value="1"/>
</dbReference>
<dbReference type="InterPro" id="IPR029058">
    <property type="entry name" value="AB_hydrolase_fold"/>
</dbReference>
<gene>
    <name evidence="1" type="ORF">TTEB3V08_LOCUS5230</name>
</gene>
<dbReference type="EMBL" id="OE001614">
    <property type="protein sequence ID" value="CAD7457225.1"/>
    <property type="molecule type" value="Genomic_DNA"/>
</dbReference>
<protein>
    <submittedName>
        <fullName evidence="1">Uncharacterized protein</fullName>
    </submittedName>
</protein>
<evidence type="ECO:0000313" key="1">
    <source>
        <dbReference type="EMBL" id="CAD7457225.1"/>
    </source>
</evidence>
<name>A0A7R9NUW5_9NEOP</name>
<proteinExistence type="predicted"/>
<accession>A0A7R9NUW5</accession>